<accession>A0A9P0HJ09</accession>
<evidence type="ECO:0000313" key="2">
    <source>
        <dbReference type="EMBL" id="CAH1403470.1"/>
    </source>
</evidence>
<reference evidence="2" key="1">
    <citation type="submission" date="2022-01" db="EMBL/GenBank/DDBJ databases">
        <authorList>
            <person name="King R."/>
        </authorList>
    </citation>
    <scope>NUCLEOTIDE SEQUENCE</scope>
</reference>
<dbReference type="Proteomes" id="UP001152798">
    <property type="component" value="Chromosome 5"/>
</dbReference>
<proteinExistence type="predicted"/>
<protein>
    <submittedName>
        <fullName evidence="2">Uncharacterized protein</fullName>
    </submittedName>
</protein>
<evidence type="ECO:0000256" key="1">
    <source>
        <dbReference type="SAM" id="MobiDB-lite"/>
    </source>
</evidence>
<name>A0A9P0HJ09_NEZVI</name>
<dbReference type="EMBL" id="OV725081">
    <property type="protein sequence ID" value="CAH1403470.1"/>
    <property type="molecule type" value="Genomic_DNA"/>
</dbReference>
<gene>
    <name evidence="2" type="ORF">NEZAVI_LOCUS12077</name>
</gene>
<dbReference type="AlphaFoldDB" id="A0A9P0HJ09"/>
<organism evidence="2 3">
    <name type="scientific">Nezara viridula</name>
    <name type="common">Southern green stink bug</name>
    <name type="synonym">Cimex viridulus</name>
    <dbReference type="NCBI Taxonomy" id="85310"/>
    <lineage>
        <taxon>Eukaryota</taxon>
        <taxon>Metazoa</taxon>
        <taxon>Ecdysozoa</taxon>
        <taxon>Arthropoda</taxon>
        <taxon>Hexapoda</taxon>
        <taxon>Insecta</taxon>
        <taxon>Pterygota</taxon>
        <taxon>Neoptera</taxon>
        <taxon>Paraneoptera</taxon>
        <taxon>Hemiptera</taxon>
        <taxon>Heteroptera</taxon>
        <taxon>Panheteroptera</taxon>
        <taxon>Pentatomomorpha</taxon>
        <taxon>Pentatomoidea</taxon>
        <taxon>Pentatomidae</taxon>
        <taxon>Pentatominae</taxon>
        <taxon>Nezara</taxon>
    </lineage>
</organism>
<feature type="compositionally biased region" description="Basic and acidic residues" evidence="1">
    <location>
        <begin position="65"/>
        <end position="76"/>
    </location>
</feature>
<evidence type="ECO:0000313" key="3">
    <source>
        <dbReference type="Proteomes" id="UP001152798"/>
    </source>
</evidence>
<keyword evidence="3" id="KW-1185">Reference proteome</keyword>
<sequence>MSSRTGGRGIRKFESAFLQRPMVPDEVPGDISQVNGARLPEGWCNPELEEEEAGRPSRRALFRQKGSDNDTVMKDRGPVGGATLLPFLMARFRVAYSRPLFGFCRLQWHTCVLIVPQSRSFALHR</sequence>
<feature type="region of interest" description="Disordered" evidence="1">
    <location>
        <begin position="48"/>
        <end position="76"/>
    </location>
</feature>